<feature type="compositionally biased region" description="Low complexity" evidence="1">
    <location>
        <begin position="1"/>
        <end position="23"/>
    </location>
</feature>
<organism evidence="2 3">
    <name type="scientific">Pseudonocardia benzenivorans</name>
    <dbReference type="NCBI Taxonomy" id="228005"/>
    <lineage>
        <taxon>Bacteria</taxon>
        <taxon>Bacillati</taxon>
        <taxon>Actinomycetota</taxon>
        <taxon>Actinomycetes</taxon>
        <taxon>Pseudonocardiales</taxon>
        <taxon>Pseudonocardiaceae</taxon>
        <taxon>Pseudonocardia</taxon>
    </lineage>
</organism>
<keyword evidence="3" id="KW-1185">Reference proteome</keyword>
<dbReference type="Proteomes" id="UP001597182">
    <property type="component" value="Unassembled WGS sequence"/>
</dbReference>
<sequence>MSTSTVEATETTTDETGTTTGPRRTPRGIEAFAALAAMDCYGFGIGYDYYGALYGPDPESDPQAQPVREERRERKEHKEHTEHTGFGRGLVAAAAGLGRVFGFGGTPAGAAR</sequence>
<protein>
    <submittedName>
        <fullName evidence="2">Uncharacterized protein</fullName>
    </submittedName>
</protein>
<dbReference type="EMBL" id="JBHTMB010000300">
    <property type="protein sequence ID" value="MFD1237616.1"/>
    <property type="molecule type" value="Genomic_DNA"/>
</dbReference>
<name>A0ABW3VR55_9PSEU</name>
<feature type="compositionally biased region" description="Basic and acidic residues" evidence="1">
    <location>
        <begin position="67"/>
        <end position="85"/>
    </location>
</feature>
<reference evidence="3" key="1">
    <citation type="journal article" date="2019" name="Int. J. Syst. Evol. Microbiol.">
        <title>The Global Catalogue of Microorganisms (GCM) 10K type strain sequencing project: providing services to taxonomists for standard genome sequencing and annotation.</title>
        <authorList>
            <consortium name="The Broad Institute Genomics Platform"/>
            <consortium name="The Broad Institute Genome Sequencing Center for Infectious Disease"/>
            <person name="Wu L."/>
            <person name="Ma J."/>
        </authorList>
    </citation>
    <scope>NUCLEOTIDE SEQUENCE [LARGE SCALE GENOMIC DNA]</scope>
    <source>
        <strain evidence="3">CCUG 49018</strain>
    </source>
</reference>
<accession>A0ABW3VR55</accession>
<evidence type="ECO:0000313" key="2">
    <source>
        <dbReference type="EMBL" id="MFD1237616.1"/>
    </source>
</evidence>
<feature type="region of interest" description="Disordered" evidence="1">
    <location>
        <begin position="1"/>
        <end position="26"/>
    </location>
</feature>
<dbReference type="RefSeq" id="WP_013674575.1">
    <property type="nucleotide sequence ID" value="NZ_BAABKS010000005.1"/>
</dbReference>
<evidence type="ECO:0000313" key="3">
    <source>
        <dbReference type="Proteomes" id="UP001597182"/>
    </source>
</evidence>
<evidence type="ECO:0000256" key="1">
    <source>
        <dbReference type="SAM" id="MobiDB-lite"/>
    </source>
</evidence>
<comment type="caution">
    <text evidence="2">The sequence shown here is derived from an EMBL/GenBank/DDBJ whole genome shotgun (WGS) entry which is preliminary data.</text>
</comment>
<feature type="region of interest" description="Disordered" evidence="1">
    <location>
        <begin position="54"/>
        <end position="88"/>
    </location>
</feature>
<proteinExistence type="predicted"/>
<gene>
    <name evidence="2" type="ORF">ACFQ34_30395</name>
</gene>